<dbReference type="Gene3D" id="3.40.50.300">
    <property type="entry name" value="P-loop containing nucleotide triphosphate hydrolases"/>
    <property type="match status" value="2"/>
</dbReference>
<evidence type="ECO:0000256" key="1">
    <source>
        <dbReference type="ARBA" id="ARBA00022741"/>
    </source>
</evidence>
<evidence type="ECO:0000313" key="5">
    <source>
        <dbReference type="EMBL" id="MDQ0895017.1"/>
    </source>
</evidence>
<dbReference type="CDD" id="cd03221">
    <property type="entry name" value="ABCF_EF-3"/>
    <property type="match status" value="1"/>
</dbReference>
<feature type="domain" description="ABC transporter" evidence="4">
    <location>
        <begin position="7"/>
        <end position="262"/>
    </location>
</feature>
<evidence type="ECO:0000259" key="4">
    <source>
        <dbReference type="PROSITE" id="PS50893"/>
    </source>
</evidence>
<organism evidence="5 6">
    <name type="scientific">Agromyces ramosus</name>
    <dbReference type="NCBI Taxonomy" id="33879"/>
    <lineage>
        <taxon>Bacteria</taxon>
        <taxon>Bacillati</taxon>
        <taxon>Actinomycetota</taxon>
        <taxon>Actinomycetes</taxon>
        <taxon>Micrococcales</taxon>
        <taxon>Microbacteriaceae</taxon>
        <taxon>Agromyces</taxon>
    </lineage>
</organism>
<evidence type="ECO:0000256" key="3">
    <source>
        <dbReference type="SAM" id="MobiDB-lite"/>
    </source>
</evidence>
<evidence type="ECO:0000313" key="6">
    <source>
        <dbReference type="Proteomes" id="UP001239083"/>
    </source>
</evidence>
<sequence length="553" mass="59111">MLYPSQLSIHAATKRFGDRIVLDRVDLAARPGERIGVIGDNGSGKSTLLRLMSGELPPDAGDVTVAAAGGIGALGQVLELPDDATVIDAIDACSIELRTLERAMHEAEHGLARLDGAALDAALADYAALADRFEARDGYGAPARLDAALEVLGVAGIERARSWSSLSGGERSRIALAATLASNPELLLLDEPSNDLDDAAWQWLVDRLRTHHGTVVAVTHDRAFLQALTDVIWEVDGASVTRYGDGYAGYLIAKASERERRRLAYETWKAELARSRELATVNATRLDAIPRKLDKAGMGAGAFRARGRDHGAMARIRNAKERVSRLLDAPVAPPPKPLSFSPSLGRATPAAQREAPEGRATDAPRAPDAPLLTLHGVRVAGASVDDLQLAAGDRLLVTGPNGIGKTSLLRVIAGEQPADAGTVTATARIGHLRQHSGIAPTRRSLLEAYAAGLREHVETAEERLMSLGLFHARDLAVPVAGLSYGQRRRLELALLVSESHELLLLDEPTNHLSPDLVEDLERALEGFPGAVVLVSHDRLMRQRFRGGRLDLTG</sequence>
<keyword evidence="2 5" id="KW-0067">ATP-binding</keyword>
<accession>A0ABU0RB65</accession>
<dbReference type="Pfam" id="PF00005">
    <property type="entry name" value="ABC_tran"/>
    <property type="match status" value="2"/>
</dbReference>
<dbReference type="PANTHER" id="PTHR42855">
    <property type="entry name" value="ABC TRANSPORTER ATP-BINDING SUBUNIT"/>
    <property type="match status" value="1"/>
</dbReference>
<dbReference type="InterPro" id="IPR003439">
    <property type="entry name" value="ABC_transporter-like_ATP-bd"/>
</dbReference>
<evidence type="ECO:0000256" key="2">
    <source>
        <dbReference type="ARBA" id="ARBA00022840"/>
    </source>
</evidence>
<dbReference type="InterPro" id="IPR051309">
    <property type="entry name" value="ABCF_ATPase"/>
</dbReference>
<dbReference type="SUPFAM" id="SSF52540">
    <property type="entry name" value="P-loop containing nucleoside triphosphate hydrolases"/>
    <property type="match status" value="2"/>
</dbReference>
<gene>
    <name evidence="5" type="ORF">QFZ26_002572</name>
</gene>
<reference evidence="5 6" key="1">
    <citation type="submission" date="2023-07" db="EMBL/GenBank/DDBJ databases">
        <title>Comparative genomics of wheat-associated soil bacteria to identify genetic determinants of phenazine resistance.</title>
        <authorList>
            <person name="Mouncey N."/>
        </authorList>
    </citation>
    <scope>NUCLEOTIDE SEQUENCE [LARGE SCALE GENOMIC DNA]</scope>
    <source>
        <strain evidence="5 6">V3I3</strain>
    </source>
</reference>
<dbReference type="PROSITE" id="PS50893">
    <property type="entry name" value="ABC_TRANSPORTER_2"/>
    <property type="match status" value="2"/>
</dbReference>
<comment type="caution">
    <text evidence="5">The sequence shown here is derived from an EMBL/GenBank/DDBJ whole genome shotgun (WGS) entry which is preliminary data.</text>
</comment>
<dbReference type="Proteomes" id="UP001239083">
    <property type="component" value="Unassembled WGS sequence"/>
</dbReference>
<dbReference type="PANTHER" id="PTHR42855:SF2">
    <property type="entry name" value="DRUG RESISTANCE ABC TRANSPORTER,ATP-BINDING PROTEIN"/>
    <property type="match status" value="1"/>
</dbReference>
<dbReference type="InterPro" id="IPR003593">
    <property type="entry name" value="AAA+_ATPase"/>
</dbReference>
<dbReference type="PROSITE" id="PS00211">
    <property type="entry name" value="ABC_TRANSPORTER_1"/>
    <property type="match status" value="2"/>
</dbReference>
<protein>
    <submittedName>
        <fullName evidence="5">Macrolide transport system ATP-binding/permease protein</fullName>
    </submittedName>
</protein>
<dbReference type="EMBL" id="JAUSYY010000001">
    <property type="protein sequence ID" value="MDQ0895017.1"/>
    <property type="molecule type" value="Genomic_DNA"/>
</dbReference>
<feature type="domain" description="ABC transporter" evidence="4">
    <location>
        <begin position="358"/>
        <end position="552"/>
    </location>
</feature>
<keyword evidence="6" id="KW-1185">Reference proteome</keyword>
<dbReference type="InterPro" id="IPR027417">
    <property type="entry name" value="P-loop_NTPase"/>
</dbReference>
<dbReference type="RefSeq" id="WP_307042731.1">
    <property type="nucleotide sequence ID" value="NZ_JAUSYY010000001.1"/>
</dbReference>
<name>A0ABU0RB65_9MICO</name>
<dbReference type="GO" id="GO:0005524">
    <property type="term" value="F:ATP binding"/>
    <property type="evidence" value="ECO:0007669"/>
    <property type="project" value="UniProtKB-KW"/>
</dbReference>
<proteinExistence type="predicted"/>
<keyword evidence="1" id="KW-0547">Nucleotide-binding</keyword>
<dbReference type="SMART" id="SM00382">
    <property type="entry name" value="AAA"/>
    <property type="match status" value="2"/>
</dbReference>
<feature type="region of interest" description="Disordered" evidence="3">
    <location>
        <begin position="330"/>
        <end position="368"/>
    </location>
</feature>
<dbReference type="InterPro" id="IPR017871">
    <property type="entry name" value="ABC_transporter-like_CS"/>
</dbReference>